<protein>
    <submittedName>
        <fullName evidence="2">Uncharacterized protein</fullName>
    </submittedName>
</protein>
<evidence type="ECO:0000256" key="1">
    <source>
        <dbReference type="SAM" id="MobiDB-lite"/>
    </source>
</evidence>
<sequence>MASFASNPPQRPLVPLDPGGRPPSICFAPPALATPEGWARAQRSRERKLGLVRGRGCFNGYRQLQGCVQEEPKWEETP</sequence>
<feature type="region of interest" description="Disordered" evidence="1">
    <location>
        <begin position="1"/>
        <end position="22"/>
    </location>
</feature>
<evidence type="ECO:0000313" key="2">
    <source>
        <dbReference type="EMBL" id="CAI5798754.1"/>
    </source>
</evidence>
<dbReference type="AlphaFoldDB" id="A0AA35LM51"/>
<name>A0AA35LM51_9SAUR</name>
<evidence type="ECO:0000313" key="3">
    <source>
        <dbReference type="Proteomes" id="UP001178461"/>
    </source>
</evidence>
<dbReference type="EMBL" id="OX395144">
    <property type="protein sequence ID" value="CAI5798754.1"/>
    <property type="molecule type" value="Genomic_DNA"/>
</dbReference>
<gene>
    <name evidence="2" type="ORF">PODLI_1B034360</name>
</gene>
<accession>A0AA35LM51</accession>
<keyword evidence="3" id="KW-1185">Reference proteome</keyword>
<reference evidence="2" key="1">
    <citation type="submission" date="2022-12" db="EMBL/GenBank/DDBJ databases">
        <authorList>
            <person name="Alioto T."/>
            <person name="Alioto T."/>
            <person name="Gomez Garrido J."/>
        </authorList>
    </citation>
    <scope>NUCLEOTIDE SEQUENCE</scope>
</reference>
<organism evidence="2 3">
    <name type="scientific">Podarcis lilfordi</name>
    <name type="common">Lilford's wall lizard</name>
    <dbReference type="NCBI Taxonomy" id="74358"/>
    <lineage>
        <taxon>Eukaryota</taxon>
        <taxon>Metazoa</taxon>
        <taxon>Chordata</taxon>
        <taxon>Craniata</taxon>
        <taxon>Vertebrata</taxon>
        <taxon>Euteleostomi</taxon>
        <taxon>Lepidosauria</taxon>
        <taxon>Squamata</taxon>
        <taxon>Bifurcata</taxon>
        <taxon>Unidentata</taxon>
        <taxon>Episquamata</taxon>
        <taxon>Laterata</taxon>
        <taxon>Lacertibaenia</taxon>
        <taxon>Lacertidae</taxon>
        <taxon>Podarcis</taxon>
    </lineage>
</organism>
<dbReference type="Proteomes" id="UP001178461">
    <property type="component" value="Chromosome 18"/>
</dbReference>
<proteinExistence type="predicted"/>